<feature type="compositionally biased region" description="Gly residues" evidence="1">
    <location>
        <begin position="324"/>
        <end position="337"/>
    </location>
</feature>
<evidence type="ECO:0000256" key="1">
    <source>
        <dbReference type="SAM" id="MobiDB-lite"/>
    </source>
</evidence>
<reference evidence="2" key="1">
    <citation type="submission" date="2021-01" db="EMBL/GenBank/DDBJ databases">
        <authorList>
            <person name="Corre E."/>
            <person name="Pelletier E."/>
            <person name="Niang G."/>
            <person name="Scheremetjew M."/>
            <person name="Finn R."/>
            <person name="Kale V."/>
            <person name="Holt S."/>
            <person name="Cochrane G."/>
            <person name="Meng A."/>
            <person name="Brown T."/>
            <person name="Cohen L."/>
        </authorList>
    </citation>
    <scope>NUCLEOTIDE SEQUENCE</scope>
    <source>
        <strain evidence="2">CCMP1320</strain>
    </source>
</reference>
<dbReference type="Pfam" id="PF05477">
    <property type="entry name" value="SURF2"/>
    <property type="match status" value="1"/>
</dbReference>
<feature type="compositionally biased region" description="Low complexity" evidence="1">
    <location>
        <begin position="255"/>
        <end position="266"/>
    </location>
</feature>
<gene>
    <name evidence="2" type="ORF">DTER00134_LOCUS14266</name>
</gene>
<name>A0A7S3R1T3_DUNTE</name>
<feature type="compositionally biased region" description="Low complexity" evidence="1">
    <location>
        <begin position="420"/>
        <end position="437"/>
    </location>
</feature>
<sequence length="455" mass="48443">MIMDPALAQLLEEHKRYFSILPDGKVKCEINGHQFPPRLDVATAFIKGNKFAKLKKRYDAEHSLEKYEPFILQSANFPNMLYCALTGQLMDKSLDAVKKHIQGKRFQNKKARFAADQLELKDEPDIDTLLAEITGRSVGKKKKKGEEAEEGSGGGSEDGEGSEDEESGQSEGDEEGMSEDEEPVAGKGAKEASKPREGKQVKLTPAQTEAAPDAAQKGKQQKREKQGGKGADAGSSGLAGSKRKREKEAKGPGVGVVKEQQQVGKAKGIEKRLQQQQQQQQQEAEGADEDEEPELWVPEEFAGIERTMAEPSTSDPGMVEPSGSGKGVGNGKVGKGKAGQVARGKGKDAKQAESDDFEFSDVESEEPAAAAGDKAPTNSKIHGKGPKQQQQQQQQQHSGPSVTAGKKGAGTGGKAGGRKGAPPNAASQAAAKSPKQNINRPSKAKKAKKAEGQGR</sequence>
<dbReference type="PANTHER" id="PTHR34348">
    <property type="entry name" value="SURFEIT LOCUS PROTEIN 2"/>
    <property type="match status" value="1"/>
</dbReference>
<protein>
    <recommendedName>
        <fullName evidence="3">Surfeit locus protein 2</fullName>
    </recommendedName>
</protein>
<dbReference type="InterPro" id="IPR008833">
    <property type="entry name" value="Surf2"/>
</dbReference>
<organism evidence="2">
    <name type="scientific">Dunaliella tertiolecta</name>
    <name type="common">Green alga</name>
    <dbReference type="NCBI Taxonomy" id="3047"/>
    <lineage>
        <taxon>Eukaryota</taxon>
        <taxon>Viridiplantae</taxon>
        <taxon>Chlorophyta</taxon>
        <taxon>core chlorophytes</taxon>
        <taxon>Chlorophyceae</taxon>
        <taxon>CS clade</taxon>
        <taxon>Chlamydomonadales</taxon>
        <taxon>Dunaliellaceae</taxon>
        <taxon>Dunaliella</taxon>
    </lineage>
</organism>
<dbReference type="AlphaFoldDB" id="A0A7S3R1T3"/>
<evidence type="ECO:0008006" key="3">
    <source>
        <dbReference type="Google" id="ProtNLM"/>
    </source>
</evidence>
<feature type="region of interest" description="Disordered" evidence="1">
    <location>
        <begin position="137"/>
        <end position="455"/>
    </location>
</feature>
<feature type="compositionally biased region" description="Acidic residues" evidence="1">
    <location>
        <begin position="354"/>
        <end position="366"/>
    </location>
</feature>
<feature type="compositionally biased region" description="Low complexity" evidence="1">
    <location>
        <begin position="274"/>
        <end position="284"/>
    </location>
</feature>
<feature type="compositionally biased region" description="Acidic residues" evidence="1">
    <location>
        <begin position="157"/>
        <end position="183"/>
    </location>
</feature>
<accession>A0A7S3R1T3</accession>
<feature type="compositionally biased region" description="Basic and acidic residues" evidence="1">
    <location>
        <begin position="188"/>
        <end position="200"/>
    </location>
</feature>
<evidence type="ECO:0000313" key="2">
    <source>
        <dbReference type="EMBL" id="CAE0499193.1"/>
    </source>
</evidence>
<feature type="compositionally biased region" description="Gly residues" evidence="1">
    <location>
        <begin position="407"/>
        <end position="419"/>
    </location>
</feature>
<dbReference type="PANTHER" id="PTHR34348:SF1">
    <property type="entry name" value="SURFEIT LOCUS PROTEIN 2"/>
    <property type="match status" value="1"/>
</dbReference>
<proteinExistence type="predicted"/>
<feature type="compositionally biased region" description="Acidic residues" evidence="1">
    <location>
        <begin position="285"/>
        <end position="294"/>
    </location>
</feature>
<dbReference type="EMBL" id="HBIP01023813">
    <property type="protein sequence ID" value="CAE0499193.1"/>
    <property type="molecule type" value="Transcribed_RNA"/>
</dbReference>